<dbReference type="RefSeq" id="WP_121578367.1">
    <property type="nucleotide sequence ID" value="NZ_WOWA01000005.1"/>
</dbReference>
<feature type="domain" description="Halobacterial output" evidence="2">
    <location>
        <begin position="36"/>
        <end position="101"/>
    </location>
</feature>
<evidence type="ECO:0000259" key="2">
    <source>
        <dbReference type="Pfam" id="PF18545"/>
    </source>
</evidence>
<gene>
    <name evidence="3" type="ORF">GOC77_12135</name>
</gene>
<dbReference type="InterPro" id="IPR040624">
    <property type="entry name" value="HalOD1"/>
</dbReference>
<dbReference type="Pfam" id="PF18545">
    <property type="entry name" value="HalOD1"/>
    <property type="match status" value="1"/>
</dbReference>
<feature type="region of interest" description="Disordered" evidence="1">
    <location>
        <begin position="1"/>
        <end position="36"/>
    </location>
</feature>
<accession>A0A847UPU0</accession>
<name>A0A847UPU0_HALAR</name>
<proteinExistence type="predicted"/>
<feature type="compositionally biased region" description="Basic and acidic residues" evidence="1">
    <location>
        <begin position="1"/>
        <end position="10"/>
    </location>
</feature>
<dbReference type="EMBL" id="WOWA01000005">
    <property type="protein sequence ID" value="NLV14014.1"/>
    <property type="molecule type" value="Genomic_DNA"/>
</dbReference>
<dbReference type="Proteomes" id="UP000641625">
    <property type="component" value="Unassembled WGS sequence"/>
</dbReference>
<sequence length="112" mass="11973">MGDDTNRVDDSEISDQTDSTDARPPTVRHNWQQSGRPSVMVVEAVAAATDRPTTELPPLQGTLDADALDTLLNGQSSSVTVSFRYADTAVSVSENGSIEVHVDGDLREENDG</sequence>
<organism evidence="3 4">
    <name type="scientific">Haloarcula argentinensis</name>
    <dbReference type="NCBI Taxonomy" id="43776"/>
    <lineage>
        <taxon>Archaea</taxon>
        <taxon>Methanobacteriati</taxon>
        <taxon>Methanobacteriota</taxon>
        <taxon>Stenosarchaea group</taxon>
        <taxon>Halobacteria</taxon>
        <taxon>Halobacteriales</taxon>
        <taxon>Haloarculaceae</taxon>
        <taxon>Haloarcula</taxon>
    </lineage>
</organism>
<comment type="caution">
    <text evidence="3">The sequence shown here is derived from an EMBL/GenBank/DDBJ whole genome shotgun (WGS) entry which is preliminary data.</text>
</comment>
<evidence type="ECO:0000313" key="3">
    <source>
        <dbReference type="EMBL" id="NLV14014.1"/>
    </source>
</evidence>
<reference evidence="3" key="1">
    <citation type="submission" date="2019-12" db="EMBL/GenBank/DDBJ databases">
        <title>Whole genome sequencing of Haloarcula argentinensis strain pws5.</title>
        <authorList>
            <person name="Verma D.K."/>
            <person name="Gopal K."/>
            <person name="Prasad E.S."/>
        </authorList>
    </citation>
    <scope>NUCLEOTIDE SEQUENCE</scope>
    <source>
        <strain evidence="3">Pws5</strain>
    </source>
</reference>
<evidence type="ECO:0000313" key="4">
    <source>
        <dbReference type="Proteomes" id="UP000641625"/>
    </source>
</evidence>
<evidence type="ECO:0000256" key="1">
    <source>
        <dbReference type="SAM" id="MobiDB-lite"/>
    </source>
</evidence>
<protein>
    <recommendedName>
        <fullName evidence="2">Halobacterial output domain-containing protein</fullName>
    </recommendedName>
</protein>
<dbReference type="AlphaFoldDB" id="A0A847UPU0"/>